<dbReference type="Proteomes" id="UP000241769">
    <property type="component" value="Unassembled WGS sequence"/>
</dbReference>
<dbReference type="GO" id="GO:0030246">
    <property type="term" value="F:carbohydrate binding"/>
    <property type="evidence" value="ECO:0007669"/>
    <property type="project" value="InterPro"/>
</dbReference>
<dbReference type="InParanoid" id="A0A2P6N9V1"/>
<proteinExistence type="predicted"/>
<dbReference type="InterPro" id="IPR013784">
    <property type="entry name" value="Carb-bd-like_fold"/>
</dbReference>
<protein>
    <recommendedName>
        <fullName evidence="3">Carboxypeptidase regulatory-like domain-containing protein</fullName>
    </recommendedName>
</protein>
<evidence type="ECO:0000313" key="1">
    <source>
        <dbReference type="EMBL" id="PRP80727.1"/>
    </source>
</evidence>
<gene>
    <name evidence="1" type="ORF">PROFUN_11600</name>
</gene>
<dbReference type="Pfam" id="PF13620">
    <property type="entry name" value="CarboxypepD_reg"/>
    <property type="match status" value="1"/>
</dbReference>
<dbReference type="EMBL" id="MDYQ01000140">
    <property type="protein sequence ID" value="PRP80727.1"/>
    <property type="molecule type" value="Genomic_DNA"/>
</dbReference>
<dbReference type="OrthoDB" id="25654at2759"/>
<keyword evidence="2" id="KW-1185">Reference proteome</keyword>
<name>A0A2P6N9V1_9EUKA</name>
<accession>A0A2P6N9V1</accession>
<sequence>MILVVSSMNAPDRISCSTDDYNEDSPYLTRMWLERCHIPEVARSRESFAGSLKSFSTGQDNMRTSTLCLLFLISFAWAFDDDTPTVPALPDSFTSDVVMTLPMMGKVNGKLYYDFFNQRTRLDAKQFGMDVSTLDFYTWGVEFNVAFGTCRVGTPRVAVLTPTTIPPFAVYKGDTTINGIDCQTWVANIGFIKLSFWVNVATDEGNKTTNTLVRNSIDSGMGMAVVTDYSNVIPGDPDASVFDFIALGCDFQPSPPPPNPTYDVSGYVKNAVNNQIIPGASVTAVEAGVTVQADDQGLFKLPALPAGNTTLVVVSSGFYNATVFLQLNSTIPAGTIADVNLSPVLVEQGYRIVLTWSTTPRDLDAHLVTPFGEVYYSNKVVRSGNVTATLDVDCTSGRGPETVTIKNAQGSIFKFFVRNYTGTPAIGTSVAKVALYAQGGLVKIYEVPEDMTAQDWAVFSIDVDGTITDA</sequence>
<organism evidence="1 2">
    <name type="scientific">Planoprotostelium fungivorum</name>
    <dbReference type="NCBI Taxonomy" id="1890364"/>
    <lineage>
        <taxon>Eukaryota</taxon>
        <taxon>Amoebozoa</taxon>
        <taxon>Evosea</taxon>
        <taxon>Variosea</taxon>
        <taxon>Cavosteliida</taxon>
        <taxon>Cavosteliaceae</taxon>
        <taxon>Planoprotostelium</taxon>
    </lineage>
</organism>
<evidence type="ECO:0000313" key="2">
    <source>
        <dbReference type="Proteomes" id="UP000241769"/>
    </source>
</evidence>
<evidence type="ECO:0008006" key="3">
    <source>
        <dbReference type="Google" id="ProtNLM"/>
    </source>
</evidence>
<reference evidence="1 2" key="1">
    <citation type="journal article" date="2018" name="Genome Biol. Evol.">
        <title>Multiple Roots of Fruiting Body Formation in Amoebozoa.</title>
        <authorList>
            <person name="Hillmann F."/>
            <person name="Forbes G."/>
            <person name="Novohradska S."/>
            <person name="Ferling I."/>
            <person name="Riege K."/>
            <person name="Groth M."/>
            <person name="Westermann M."/>
            <person name="Marz M."/>
            <person name="Spaller T."/>
            <person name="Winckler T."/>
            <person name="Schaap P."/>
            <person name="Glockner G."/>
        </authorList>
    </citation>
    <scope>NUCLEOTIDE SEQUENCE [LARGE SCALE GENOMIC DNA]</scope>
    <source>
        <strain evidence="1 2">Jena</strain>
    </source>
</reference>
<dbReference type="Gene3D" id="2.60.40.1120">
    <property type="entry name" value="Carboxypeptidase-like, regulatory domain"/>
    <property type="match status" value="1"/>
</dbReference>
<comment type="caution">
    <text evidence="1">The sequence shown here is derived from an EMBL/GenBank/DDBJ whole genome shotgun (WGS) entry which is preliminary data.</text>
</comment>
<dbReference type="SUPFAM" id="SSF49452">
    <property type="entry name" value="Starch-binding domain-like"/>
    <property type="match status" value="1"/>
</dbReference>
<dbReference type="AlphaFoldDB" id="A0A2P6N9V1"/>